<reference evidence="6 7" key="1">
    <citation type="submission" date="2020-08" db="EMBL/GenBank/DDBJ databases">
        <title>Cohnella phylogeny.</title>
        <authorList>
            <person name="Dunlap C."/>
        </authorList>
    </citation>
    <scope>NUCLEOTIDE SEQUENCE [LARGE SCALE GENOMIC DNA]</scope>
    <source>
        <strain evidence="6 7">CBP 2801</strain>
    </source>
</reference>
<dbReference type="Pfam" id="PF03466">
    <property type="entry name" value="LysR_substrate"/>
    <property type="match status" value="1"/>
</dbReference>
<dbReference type="GO" id="GO:0003700">
    <property type="term" value="F:DNA-binding transcription factor activity"/>
    <property type="evidence" value="ECO:0007669"/>
    <property type="project" value="InterPro"/>
</dbReference>
<protein>
    <submittedName>
        <fullName evidence="6">LysR family transcriptional regulator</fullName>
    </submittedName>
</protein>
<accession>A0A7X0ST45</accession>
<dbReference type="PROSITE" id="PS50931">
    <property type="entry name" value="HTH_LYSR"/>
    <property type="match status" value="1"/>
</dbReference>
<dbReference type="Pfam" id="PF00126">
    <property type="entry name" value="HTH_1"/>
    <property type="match status" value="1"/>
</dbReference>
<evidence type="ECO:0000313" key="6">
    <source>
        <dbReference type="EMBL" id="MBB6735649.1"/>
    </source>
</evidence>
<dbReference type="AlphaFoldDB" id="A0A7X0ST45"/>
<evidence type="ECO:0000256" key="1">
    <source>
        <dbReference type="ARBA" id="ARBA00009437"/>
    </source>
</evidence>
<dbReference type="PANTHER" id="PTHR30346:SF31">
    <property type="entry name" value="LYSR SUBSTRATE-BINDING"/>
    <property type="match status" value="1"/>
</dbReference>
<dbReference type="SUPFAM" id="SSF46785">
    <property type="entry name" value="Winged helix' DNA-binding domain"/>
    <property type="match status" value="1"/>
</dbReference>
<dbReference type="Gene3D" id="3.40.190.290">
    <property type="match status" value="1"/>
</dbReference>
<organism evidence="6 7">
    <name type="scientific">Cohnella zeiphila</name>
    <dbReference type="NCBI Taxonomy" id="2761120"/>
    <lineage>
        <taxon>Bacteria</taxon>
        <taxon>Bacillati</taxon>
        <taxon>Bacillota</taxon>
        <taxon>Bacilli</taxon>
        <taxon>Bacillales</taxon>
        <taxon>Paenibacillaceae</taxon>
        <taxon>Cohnella</taxon>
    </lineage>
</organism>
<keyword evidence="3" id="KW-0238">DNA-binding</keyword>
<evidence type="ECO:0000256" key="3">
    <source>
        <dbReference type="ARBA" id="ARBA00023125"/>
    </source>
</evidence>
<evidence type="ECO:0000313" key="7">
    <source>
        <dbReference type="Proteomes" id="UP000564644"/>
    </source>
</evidence>
<keyword evidence="4" id="KW-0804">Transcription</keyword>
<dbReference type="PRINTS" id="PR00039">
    <property type="entry name" value="HTHLYSR"/>
</dbReference>
<feature type="domain" description="HTH lysR-type" evidence="5">
    <location>
        <begin position="1"/>
        <end position="58"/>
    </location>
</feature>
<dbReference type="InterPro" id="IPR005119">
    <property type="entry name" value="LysR_subst-bd"/>
</dbReference>
<proteinExistence type="inferred from homology"/>
<comment type="similarity">
    <text evidence="1">Belongs to the LysR transcriptional regulatory family.</text>
</comment>
<dbReference type="EMBL" id="JACJVO010000052">
    <property type="protein sequence ID" value="MBB6735649.1"/>
    <property type="molecule type" value="Genomic_DNA"/>
</dbReference>
<evidence type="ECO:0000259" key="5">
    <source>
        <dbReference type="PROSITE" id="PS50931"/>
    </source>
</evidence>
<dbReference type="FunFam" id="1.10.10.10:FF:000001">
    <property type="entry name" value="LysR family transcriptional regulator"/>
    <property type="match status" value="1"/>
</dbReference>
<dbReference type="SUPFAM" id="SSF53850">
    <property type="entry name" value="Periplasmic binding protein-like II"/>
    <property type="match status" value="1"/>
</dbReference>
<dbReference type="InterPro" id="IPR000847">
    <property type="entry name" value="LysR_HTH_N"/>
</dbReference>
<dbReference type="PANTHER" id="PTHR30346">
    <property type="entry name" value="TRANSCRIPTIONAL DUAL REGULATOR HCAR-RELATED"/>
    <property type="match status" value="1"/>
</dbReference>
<name>A0A7X0ST45_9BACL</name>
<dbReference type="GO" id="GO:0003677">
    <property type="term" value="F:DNA binding"/>
    <property type="evidence" value="ECO:0007669"/>
    <property type="project" value="UniProtKB-KW"/>
</dbReference>
<dbReference type="Gene3D" id="1.10.10.10">
    <property type="entry name" value="Winged helix-like DNA-binding domain superfamily/Winged helix DNA-binding domain"/>
    <property type="match status" value="1"/>
</dbReference>
<keyword evidence="7" id="KW-1185">Reference proteome</keyword>
<dbReference type="GO" id="GO:0032993">
    <property type="term" value="C:protein-DNA complex"/>
    <property type="evidence" value="ECO:0007669"/>
    <property type="project" value="TreeGrafter"/>
</dbReference>
<dbReference type="InterPro" id="IPR036390">
    <property type="entry name" value="WH_DNA-bd_sf"/>
</dbReference>
<dbReference type="InterPro" id="IPR036388">
    <property type="entry name" value="WH-like_DNA-bd_sf"/>
</dbReference>
<keyword evidence="2" id="KW-0805">Transcription regulation</keyword>
<dbReference type="Proteomes" id="UP000564644">
    <property type="component" value="Unassembled WGS sequence"/>
</dbReference>
<evidence type="ECO:0000256" key="2">
    <source>
        <dbReference type="ARBA" id="ARBA00023015"/>
    </source>
</evidence>
<gene>
    <name evidence="6" type="ORF">H7C18_32535</name>
</gene>
<sequence>MEIRQLEYFSAVCEELHFSRAAEKLGISQPNLSLQIKALEQEIGAPLFDRLGKRIALTSAGELLRKHCCNLFTDLDNAYEEIRDLCEHQTGNLAIGMIPSELDYRLTPILIDFHHRHPNTRLRIYSSVDVAKLVLETEVDIGISLIPDPDERLTVVPLGRQEYGLVVSAAHELADRESILLEELKGYPIIMYPKGFWGRELVEKECAKIGFRLNTVVETTSNPSLFRFVAENVGATVQTATLTKAVGDPKLRFIPIRDRPPARETCILHRSDKYLNRAARAFIETMEEQLKERSQR</sequence>
<evidence type="ECO:0000256" key="4">
    <source>
        <dbReference type="ARBA" id="ARBA00023163"/>
    </source>
</evidence>
<dbReference type="CDD" id="cd05466">
    <property type="entry name" value="PBP2_LTTR_substrate"/>
    <property type="match status" value="1"/>
</dbReference>
<comment type="caution">
    <text evidence="6">The sequence shown here is derived from an EMBL/GenBank/DDBJ whole genome shotgun (WGS) entry which is preliminary data.</text>
</comment>